<dbReference type="Pfam" id="PF00436">
    <property type="entry name" value="SSB"/>
    <property type="match status" value="1"/>
</dbReference>
<sequence>MLFTGRITANAEVRTIKGDKQVTNFTVALNQRYKTKAGEKKEKTAYVNCSYWVNPGLAVYLTKGAVVEIAGWVEAQTWTQQDGTVKADLICSVDNVKLFGSTAAKADETPKAKKAEKKAVAAGGGDDDDDLPF</sequence>
<dbReference type="Gene3D" id="2.40.50.140">
    <property type="entry name" value="Nucleic acid-binding proteins"/>
    <property type="match status" value="1"/>
</dbReference>
<dbReference type="NCBIfam" id="TIGR00621">
    <property type="entry name" value="ssb"/>
    <property type="match status" value="1"/>
</dbReference>
<name>A0ABU1TE83_9SPHI</name>
<evidence type="ECO:0000256" key="1">
    <source>
        <dbReference type="ARBA" id="ARBA00023125"/>
    </source>
</evidence>
<comment type="caution">
    <text evidence="5">The sequence shown here is derived from an EMBL/GenBank/DDBJ whole genome shotgun (WGS) entry which is preliminary data.</text>
</comment>
<reference evidence="5 6" key="1">
    <citation type="submission" date="2023-07" db="EMBL/GenBank/DDBJ databases">
        <title>Sorghum-associated microbial communities from plants grown in Nebraska, USA.</title>
        <authorList>
            <person name="Schachtman D."/>
        </authorList>
    </citation>
    <scope>NUCLEOTIDE SEQUENCE [LARGE SCALE GENOMIC DNA]</scope>
    <source>
        <strain evidence="5 6">3262</strain>
    </source>
</reference>
<feature type="region of interest" description="Disordered" evidence="4">
    <location>
        <begin position="110"/>
        <end position="133"/>
    </location>
</feature>
<proteinExistence type="predicted"/>
<dbReference type="PIRSF" id="PIRSF002070">
    <property type="entry name" value="SSB"/>
    <property type="match status" value="1"/>
</dbReference>
<dbReference type="RefSeq" id="WP_310098472.1">
    <property type="nucleotide sequence ID" value="NZ_JAVDUU010000003.1"/>
</dbReference>
<dbReference type="InterPro" id="IPR012340">
    <property type="entry name" value="NA-bd_OB-fold"/>
</dbReference>
<accession>A0ABU1TE83</accession>
<dbReference type="PROSITE" id="PS50935">
    <property type="entry name" value="SSB"/>
    <property type="match status" value="1"/>
</dbReference>
<feature type="compositionally biased region" description="Basic and acidic residues" evidence="4">
    <location>
        <begin position="110"/>
        <end position="119"/>
    </location>
</feature>
<dbReference type="Proteomes" id="UP001247620">
    <property type="component" value="Unassembled WGS sequence"/>
</dbReference>
<dbReference type="InterPro" id="IPR011344">
    <property type="entry name" value="ssDNA-bd"/>
</dbReference>
<evidence type="ECO:0000256" key="2">
    <source>
        <dbReference type="PIRNR" id="PIRNR002070"/>
    </source>
</evidence>
<dbReference type="InterPro" id="IPR000424">
    <property type="entry name" value="Primosome_PriB/ssb"/>
</dbReference>
<dbReference type="GO" id="GO:0003677">
    <property type="term" value="F:DNA binding"/>
    <property type="evidence" value="ECO:0007669"/>
    <property type="project" value="UniProtKB-KW"/>
</dbReference>
<protein>
    <recommendedName>
        <fullName evidence="2 3">Single-stranded DNA-binding protein</fullName>
    </recommendedName>
</protein>
<evidence type="ECO:0000256" key="3">
    <source>
        <dbReference type="RuleBase" id="RU000524"/>
    </source>
</evidence>
<dbReference type="EMBL" id="JAVDUU010000003">
    <property type="protein sequence ID" value="MDR6943716.1"/>
    <property type="molecule type" value="Genomic_DNA"/>
</dbReference>
<keyword evidence="6" id="KW-1185">Reference proteome</keyword>
<organism evidence="5 6">
    <name type="scientific">Mucilaginibacter pocheonensis</name>
    <dbReference type="NCBI Taxonomy" id="398050"/>
    <lineage>
        <taxon>Bacteria</taxon>
        <taxon>Pseudomonadati</taxon>
        <taxon>Bacteroidota</taxon>
        <taxon>Sphingobacteriia</taxon>
        <taxon>Sphingobacteriales</taxon>
        <taxon>Sphingobacteriaceae</taxon>
        <taxon>Mucilaginibacter</taxon>
    </lineage>
</organism>
<dbReference type="CDD" id="cd04496">
    <property type="entry name" value="SSB_OBF"/>
    <property type="match status" value="1"/>
</dbReference>
<evidence type="ECO:0000313" key="5">
    <source>
        <dbReference type="EMBL" id="MDR6943716.1"/>
    </source>
</evidence>
<evidence type="ECO:0000256" key="4">
    <source>
        <dbReference type="SAM" id="MobiDB-lite"/>
    </source>
</evidence>
<dbReference type="SUPFAM" id="SSF50249">
    <property type="entry name" value="Nucleic acid-binding proteins"/>
    <property type="match status" value="1"/>
</dbReference>
<evidence type="ECO:0000313" key="6">
    <source>
        <dbReference type="Proteomes" id="UP001247620"/>
    </source>
</evidence>
<keyword evidence="1 2" id="KW-0238">DNA-binding</keyword>
<gene>
    <name evidence="5" type="ORF">J2W55_003569</name>
</gene>